<dbReference type="PRINTS" id="PR00081">
    <property type="entry name" value="GDHRDH"/>
</dbReference>
<dbReference type="InterPro" id="IPR002347">
    <property type="entry name" value="SDR_fam"/>
</dbReference>
<dbReference type="InterPro" id="IPR057326">
    <property type="entry name" value="KR_dom"/>
</dbReference>
<organism evidence="3 4">
    <name type="scientific">Nitratireductor thuwali</name>
    <dbReference type="NCBI Taxonomy" id="2267699"/>
    <lineage>
        <taxon>Bacteria</taxon>
        <taxon>Pseudomonadati</taxon>
        <taxon>Pseudomonadota</taxon>
        <taxon>Alphaproteobacteria</taxon>
        <taxon>Hyphomicrobiales</taxon>
        <taxon>Phyllobacteriaceae</taxon>
        <taxon>Nitratireductor</taxon>
    </lineage>
</organism>
<dbReference type="GO" id="GO:0047936">
    <property type="term" value="F:glucose 1-dehydrogenase [NAD(P)+] activity"/>
    <property type="evidence" value="ECO:0007669"/>
    <property type="project" value="UniProtKB-EC"/>
</dbReference>
<dbReference type="Proteomes" id="UP001342418">
    <property type="component" value="Chromosome"/>
</dbReference>
<dbReference type="Gene3D" id="3.40.50.720">
    <property type="entry name" value="NAD(P)-binding Rossmann-like Domain"/>
    <property type="match status" value="1"/>
</dbReference>
<dbReference type="PANTHER" id="PTHR42879:SF6">
    <property type="entry name" value="NADPH-DEPENDENT REDUCTASE BACG"/>
    <property type="match status" value="1"/>
</dbReference>
<dbReference type="RefSeq" id="WP_338529448.1">
    <property type="nucleotide sequence ID" value="NZ_CP030941.1"/>
</dbReference>
<dbReference type="Pfam" id="PF13561">
    <property type="entry name" value="adh_short_C2"/>
    <property type="match status" value="1"/>
</dbReference>
<proteinExistence type="inferred from homology"/>
<keyword evidence="4" id="KW-1185">Reference proteome</keyword>
<keyword evidence="3" id="KW-0560">Oxidoreductase</keyword>
<evidence type="ECO:0000256" key="1">
    <source>
        <dbReference type="ARBA" id="ARBA00006484"/>
    </source>
</evidence>
<dbReference type="PANTHER" id="PTHR42879">
    <property type="entry name" value="3-OXOACYL-(ACYL-CARRIER-PROTEIN) REDUCTASE"/>
    <property type="match status" value="1"/>
</dbReference>
<sequence length="261" mass="27781">MEVELVNKVAIVTGGSKGLGRGIATEMAKAGASVIIASRDSSALNAAKYDIEKISGREALVVATDLSNRNSAEACVQAALMWRGRIDILVNCAGATKRGDFFELSDQDWEDGYALKLHGAVRMCRAAWPHLIDAKGVVINIAGVSMRTPTKDFTIGASVNSALTTFSKSLADRGIDDGVRVNVINPGYIASERLDRRVDAMVESSGKTRDDIYRKLLSGYGVPRFGEPIEIGQLAVFLASDKASYMHGIAVDIDGGGSRGQ</sequence>
<accession>A0ABY5MIK7</accession>
<protein>
    <submittedName>
        <fullName evidence="3">Glucose 1-dehydrogenase 4</fullName>
        <ecNumber evidence="3">1.1.1.47</ecNumber>
    </submittedName>
</protein>
<reference evidence="3 4" key="1">
    <citation type="submission" date="2018-07" db="EMBL/GenBank/DDBJ databases">
        <title>Genome sequence of Nitratireductor thuwali#1536.</title>
        <authorList>
            <person name="Michoud G."/>
            <person name="Merlino G."/>
            <person name="Sefrji F.O."/>
            <person name="Daffonchio D."/>
        </authorList>
    </citation>
    <scope>NUCLEOTIDE SEQUENCE [LARGE SCALE GENOMIC DNA]</scope>
    <source>
        <strain evidence="4">Nit1536</strain>
    </source>
</reference>
<evidence type="ECO:0000259" key="2">
    <source>
        <dbReference type="SMART" id="SM00822"/>
    </source>
</evidence>
<name>A0ABY5MIK7_9HYPH</name>
<evidence type="ECO:0000313" key="4">
    <source>
        <dbReference type="Proteomes" id="UP001342418"/>
    </source>
</evidence>
<dbReference type="SMART" id="SM00822">
    <property type="entry name" value="PKS_KR"/>
    <property type="match status" value="1"/>
</dbReference>
<dbReference type="EMBL" id="CP030941">
    <property type="protein sequence ID" value="UUP17079.1"/>
    <property type="molecule type" value="Genomic_DNA"/>
</dbReference>
<dbReference type="InterPro" id="IPR050259">
    <property type="entry name" value="SDR"/>
</dbReference>
<dbReference type="EC" id="1.1.1.47" evidence="3"/>
<evidence type="ECO:0000313" key="3">
    <source>
        <dbReference type="EMBL" id="UUP17079.1"/>
    </source>
</evidence>
<dbReference type="InterPro" id="IPR036291">
    <property type="entry name" value="NAD(P)-bd_dom_sf"/>
</dbReference>
<comment type="similarity">
    <text evidence="1">Belongs to the short-chain dehydrogenases/reductases (SDR) family.</text>
</comment>
<feature type="domain" description="Ketoreductase" evidence="2">
    <location>
        <begin position="8"/>
        <end position="192"/>
    </location>
</feature>
<gene>
    <name evidence="3" type="primary">gdhIV</name>
    <name evidence="3" type="ORF">NTH_01530</name>
</gene>
<dbReference type="SUPFAM" id="SSF51735">
    <property type="entry name" value="NAD(P)-binding Rossmann-fold domains"/>
    <property type="match status" value="1"/>
</dbReference>